<comment type="similarity">
    <text evidence="1">Belongs to the peptidase S45 family.</text>
</comment>
<feature type="binding site" evidence="5">
    <location>
        <position position="288"/>
    </location>
    <ligand>
        <name>Ca(2+)</name>
        <dbReference type="ChEBI" id="CHEBI:29108"/>
    </ligand>
</feature>
<evidence type="ECO:0000313" key="7">
    <source>
        <dbReference type="EMBL" id="AQQ68721.1"/>
    </source>
</evidence>
<dbReference type="InterPro" id="IPR043147">
    <property type="entry name" value="Penicillin_amidase_A-knob"/>
</dbReference>
<dbReference type="RefSeq" id="WP_077406564.1">
    <property type="nucleotide sequence ID" value="NZ_CP019650.1"/>
</dbReference>
<dbReference type="AlphaFoldDB" id="A0A1Q2M7S5"/>
<dbReference type="PANTHER" id="PTHR34218:SF3">
    <property type="entry name" value="ACYL-HOMOSERINE LACTONE ACYLASE PVDQ"/>
    <property type="match status" value="1"/>
</dbReference>
<feature type="signal peptide" evidence="6">
    <location>
        <begin position="1"/>
        <end position="20"/>
    </location>
</feature>
<dbReference type="PIRSF" id="PIRSF001227">
    <property type="entry name" value="Pen_acylase"/>
    <property type="match status" value="1"/>
</dbReference>
<dbReference type="GO" id="GO:0017000">
    <property type="term" value="P:antibiotic biosynthetic process"/>
    <property type="evidence" value="ECO:0007669"/>
    <property type="project" value="InterPro"/>
</dbReference>
<dbReference type="Gene3D" id="1.10.439.10">
    <property type="entry name" value="Penicillin Amidohydrolase, domain 1"/>
    <property type="match status" value="1"/>
</dbReference>
<evidence type="ECO:0000256" key="1">
    <source>
        <dbReference type="ARBA" id="ARBA00006586"/>
    </source>
</evidence>
<organism evidence="7 8">
    <name type="scientific">Microbulbifer agarilyticus</name>
    <dbReference type="NCBI Taxonomy" id="260552"/>
    <lineage>
        <taxon>Bacteria</taxon>
        <taxon>Pseudomonadati</taxon>
        <taxon>Pseudomonadota</taxon>
        <taxon>Gammaproteobacteria</taxon>
        <taxon>Cellvibrionales</taxon>
        <taxon>Microbulbiferaceae</taxon>
        <taxon>Microbulbifer</taxon>
    </lineage>
</organism>
<dbReference type="GO" id="GO:0016811">
    <property type="term" value="F:hydrolase activity, acting on carbon-nitrogen (but not peptide) bonds, in linear amides"/>
    <property type="evidence" value="ECO:0007669"/>
    <property type="project" value="InterPro"/>
</dbReference>
<dbReference type="Proteomes" id="UP000188219">
    <property type="component" value="Chromosome"/>
</dbReference>
<evidence type="ECO:0000256" key="3">
    <source>
        <dbReference type="ARBA" id="ARBA00022801"/>
    </source>
</evidence>
<dbReference type="InterPro" id="IPR043146">
    <property type="entry name" value="Penicillin_amidase_N_B-knob"/>
</dbReference>
<feature type="binding site" evidence="5">
    <location>
        <position position="289"/>
    </location>
    <ligand>
        <name>Ca(2+)</name>
        <dbReference type="ChEBI" id="CHEBI:29108"/>
    </ligand>
</feature>
<evidence type="ECO:0000256" key="2">
    <source>
        <dbReference type="ARBA" id="ARBA00022729"/>
    </source>
</evidence>
<dbReference type="InterPro" id="IPR023343">
    <property type="entry name" value="Penicillin_amidase_dom1"/>
</dbReference>
<dbReference type="PANTHER" id="PTHR34218">
    <property type="entry name" value="PEPTIDASE S45 PENICILLIN AMIDASE"/>
    <property type="match status" value="1"/>
</dbReference>
<keyword evidence="5" id="KW-0106">Calcium</keyword>
<dbReference type="InterPro" id="IPR002692">
    <property type="entry name" value="S45"/>
</dbReference>
<keyword evidence="8" id="KW-1185">Reference proteome</keyword>
<dbReference type="EMBL" id="CP019650">
    <property type="protein sequence ID" value="AQQ68721.1"/>
    <property type="molecule type" value="Genomic_DNA"/>
</dbReference>
<protein>
    <submittedName>
        <fullName evidence="7">Penicillin amidase</fullName>
    </submittedName>
</protein>
<proteinExistence type="inferred from homology"/>
<dbReference type="InterPro" id="IPR029055">
    <property type="entry name" value="Ntn_hydrolases_N"/>
</dbReference>
<accession>A0A1Q2M7S5</accession>
<reference evidence="7" key="1">
    <citation type="submission" date="2017-02" db="EMBL/GenBank/DDBJ databases">
        <title>Genome of Microbulbifer agarilyticus GP101.</title>
        <authorList>
            <person name="Jung J."/>
            <person name="Bae S.S."/>
            <person name="Baek K."/>
        </authorList>
    </citation>
    <scope>NUCLEOTIDE SEQUENCE [LARGE SCALE GENOMIC DNA]</scope>
    <source>
        <strain evidence="7">GP101</strain>
    </source>
</reference>
<keyword evidence="5" id="KW-0479">Metal-binding</keyword>
<keyword evidence="4" id="KW-0865">Zymogen</keyword>
<dbReference type="OrthoDB" id="9760084at2"/>
<dbReference type="Pfam" id="PF01804">
    <property type="entry name" value="Penicil_amidase"/>
    <property type="match status" value="1"/>
</dbReference>
<dbReference type="Gene3D" id="2.30.120.10">
    <property type="match status" value="1"/>
</dbReference>
<dbReference type="GO" id="GO:0046872">
    <property type="term" value="F:metal ion binding"/>
    <property type="evidence" value="ECO:0007669"/>
    <property type="project" value="UniProtKB-KW"/>
</dbReference>
<name>A0A1Q2M7S5_9GAMM</name>
<keyword evidence="2 6" id="KW-0732">Signal</keyword>
<dbReference type="InterPro" id="IPR014395">
    <property type="entry name" value="Pen/GL7ACA/AHL_acylase"/>
</dbReference>
<dbReference type="Gene3D" id="3.60.20.10">
    <property type="entry name" value="Glutamine Phosphoribosylpyrophosphate, subunit 1, domain 1"/>
    <property type="match status" value="1"/>
</dbReference>
<evidence type="ECO:0000256" key="6">
    <source>
        <dbReference type="SAM" id="SignalP"/>
    </source>
</evidence>
<dbReference type="KEGG" id="maga:Mag101_14590"/>
<dbReference type="STRING" id="260552.Mag101_14590"/>
<comment type="cofactor">
    <cofactor evidence="5">
        <name>Ca(2+)</name>
        <dbReference type="ChEBI" id="CHEBI:29108"/>
    </cofactor>
    <text evidence="5">Binds 1 Ca(2+) ion per dimer.</text>
</comment>
<feature type="binding site" evidence="5">
    <location>
        <position position="286"/>
    </location>
    <ligand>
        <name>Ca(2+)</name>
        <dbReference type="ChEBI" id="CHEBI:29108"/>
    </ligand>
</feature>
<gene>
    <name evidence="7" type="ORF">Mag101_14590</name>
</gene>
<evidence type="ECO:0000313" key="8">
    <source>
        <dbReference type="Proteomes" id="UP000188219"/>
    </source>
</evidence>
<evidence type="ECO:0000256" key="4">
    <source>
        <dbReference type="ARBA" id="ARBA00023145"/>
    </source>
</evidence>
<feature type="chain" id="PRO_5012230609" evidence="6">
    <location>
        <begin position="21"/>
        <end position="725"/>
    </location>
</feature>
<keyword evidence="3" id="KW-0378">Hydrolase</keyword>
<evidence type="ECO:0000256" key="5">
    <source>
        <dbReference type="PIRSR" id="PIRSR001227-2"/>
    </source>
</evidence>
<dbReference type="SUPFAM" id="SSF56235">
    <property type="entry name" value="N-terminal nucleophile aminohydrolases (Ntn hydrolases)"/>
    <property type="match status" value="1"/>
</dbReference>
<sequence length="725" mass="80199">MRLLTSLLATSGCLAVAWYAAEQNLPAPVDATLRAQMETAASHYSAEILRDEWGIPHVFGVTDADASFGLAYAHAEDDFATIQDVVLATRGRLATHKGWSAIKTDYLVQWMGVWDAVNSGYQQRLTPEGRAMAEAYAAGINLYAVQHPDAVARALLPVTGKDLVAGFTFKTPMFYGFDKALGELLNSEQPLELAVAGDDALSWQPRSNLPIGSQGIAVAPHRSSDGATRLLVNSHQPLTGPVAWYEASIHSDEGLDMAGSTFPGSPVIIHGHNRDVAWANTVNKPDLVDIYRLRINPENANEYRLDGEWVEFERETASMTVKFFGPLHWTFDKDVLRSKHGPVMETEHGVYALRWAGMQESRTLDFMLALNKARNLDDFEAALRLQAMPSINYVYADRAGNIAHYYNAQFPQRIEGWDWSKVLPGDRSELIWQGYRPFVQMPKTVNPVSGLVYNANNPPFQATDGDDDPHVGLFPASMGIESVYTNRALQIEALYGDSVQISPEQFETFKYDADYHPDSYQLTGLNAWLSDAHERFVDTDYAAALEDLRSWSGSFAQTDNLAALAALTLAPFQAANSAQVADTLVDEAFRTAVDDLVDAHGQHRVPFGEVNRHVRGDLSLPLSGAADTLRAVYGGELNDEGFWENRAGDSYVMFISWPEGGEVQSRAVHNFGSATLDTTSPHYADQATLFANEQLRAVYFDRAQIERQAVRRYRPQQYSDSAAGE</sequence>
<dbReference type="Gene3D" id="1.10.1400.10">
    <property type="match status" value="1"/>
</dbReference>
<dbReference type="eggNOG" id="COG2366">
    <property type="taxonomic scope" value="Bacteria"/>
</dbReference>